<keyword evidence="2 7" id="KW-0436">Ligase</keyword>
<keyword evidence="3" id="KW-0547">Nucleotide-binding</keyword>
<dbReference type="FunFam" id="3.40.50.12780:FF:000102">
    <property type="entry name" value="ATP-dependent acyl-CoA ligase"/>
    <property type="match status" value="1"/>
</dbReference>
<dbReference type="SUPFAM" id="SSF56801">
    <property type="entry name" value="Acetyl-CoA synthetase-like"/>
    <property type="match status" value="1"/>
</dbReference>
<dbReference type="Proteomes" id="UP000063308">
    <property type="component" value="Chromosome"/>
</dbReference>
<dbReference type="PANTHER" id="PTHR43107:SF15">
    <property type="entry name" value="FATTY ACID TRANSPORT PROTEIN 3, ISOFORM A"/>
    <property type="match status" value="1"/>
</dbReference>
<dbReference type="RefSeq" id="WP_060911391.1">
    <property type="nucleotide sequence ID" value="NZ_JAFCKD010000015.1"/>
</dbReference>
<evidence type="ECO:0000256" key="4">
    <source>
        <dbReference type="ARBA" id="ARBA00022840"/>
    </source>
</evidence>
<reference evidence="7 8" key="1">
    <citation type="submission" date="2014-11" db="EMBL/GenBank/DDBJ databases">
        <title>Symbiosis island explosion on the genome of extra-slow-growing strains of soybean bradyrhizobia with massive insertion sequences.</title>
        <authorList>
            <person name="Iida T."/>
            <person name="Minamisawa K."/>
        </authorList>
    </citation>
    <scope>NUCLEOTIDE SEQUENCE [LARGE SCALE GENOMIC DNA]</scope>
    <source>
        <strain evidence="7 8">NK6</strain>
    </source>
</reference>
<dbReference type="CDD" id="cd05934">
    <property type="entry name" value="FACL_DitJ_like"/>
    <property type="match status" value="1"/>
</dbReference>
<dbReference type="InterPro" id="IPR042099">
    <property type="entry name" value="ANL_N_sf"/>
</dbReference>
<dbReference type="PROSITE" id="PS00455">
    <property type="entry name" value="AMP_BINDING"/>
    <property type="match status" value="1"/>
</dbReference>
<gene>
    <name evidence="7" type="ORF">NK6_7522</name>
</gene>
<accession>A0A0E4BUS6</accession>
<proteinExistence type="inferred from homology"/>
<dbReference type="InterPro" id="IPR020845">
    <property type="entry name" value="AMP-binding_CS"/>
</dbReference>
<name>A0A0E4BUS6_9BRAD</name>
<dbReference type="GO" id="GO:0005524">
    <property type="term" value="F:ATP binding"/>
    <property type="evidence" value="ECO:0007669"/>
    <property type="project" value="UniProtKB-KW"/>
</dbReference>
<sequence length="554" mass="59154">MIVAENEGPANAGAAAGRENATPAWARAVTSFPPSERILSTILTRQAERYGDRVLLVAGETRWTFAQTAAIAAAAAQALVNAGIKPGDRVALMCSNRPEFLQVYLGCAWLGAIAVPINTALRGFQLSHIFRNSRPALLVVEAQFVAAIESVEAGVELPPRTWIVGAAGGAVDAGLSALPLPALGAAAPAGAVRPGDTVAILYTSGTTGPAKGVCCPQAQLFWWGIYSARALGVREGDVLFTTLPLFHTNALNAFYQALLNGCTYVLEPKFSASGFWAAAQRHNATVGYLLGAMASMLLAQPKNPNDSAHRLRVALGGGVPPQIHAPFLERFGVPLVDGYGSTETNFVFAGTIPSDRPGTMGYLANGIEARIVDENDSALADGQAGELLLRAKEPFAFATGYFGMPEKTVEAWRNLWFHSGDRVVRDADGHYRFIDRMKDSIRRRGENVSSWEVEQTIQSHPAVAACAIYPLPSELGEDEVAAAILLEPGQSLGPVDIVRHCEGQIAYFAIPRYVRILSQMPLTENGKIKKGALRDAGVTADTWDREAAGVRLRR</sequence>
<dbReference type="InterPro" id="IPR025110">
    <property type="entry name" value="AMP-bd_C"/>
</dbReference>
<dbReference type="Gene3D" id="3.30.300.30">
    <property type="match status" value="1"/>
</dbReference>
<protein>
    <submittedName>
        <fullName evidence="7">Crotonobetaine/carnitine-CoA ligase</fullName>
    </submittedName>
</protein>
<dbReference type="NCBIfam" id="NF004808">
    <property type="entry name" value="PRK06155.1"/>
    <property type="match status" value="1"/>
</dbReference>
<feature type="domain" description="AMP-binding enzyme C-terminal" evidence="6">
    <location>
        <begin position="452"/>
        <end position="527"/>
    </location>
</feature>
<evidence type="ECO:0000256" key="1">
    <source>
        <dbReference type="ARBA" id="ARBA00006432"/>
    </source>
</evidence>
<dbReference type="GO" id="GO:0005886">
    <property type="term" value="C:plasma membrane"/>
    <property type="evidence" value="ECO:0007669"/>
    <property type="project" value="TreeGrafter"/>
</dbReference>
<evidence type="ECO:0000313" key="8">
    <source>
        <dbReference type="Proteomes" id="UP000063308"/>
    </source>
</evidence>
<evidence type="ECO:0000259" key="6">
    <source>
        <dbReference type="Pfam" id="PF13193"/>
    </source>
</evidence>
<dbReference type="Gene3D" id="3.40.50.12780">
    <property type="entry name" value="N-terminal domain of ligase-like"/>
    <property type="match status" value="1"/>
</dbReference>
<dbReference type="GO" id="GO:0044539">
    <property type="term" value="P:long-chain fatty acid import into cell"/>
    <property type="evidence" value="ECO:0007669"/>
    <property type="project" value="TreeGrafter"/>
</dbReference>
<evidence type="ECO:0000259" key="5">
    <source>
        <dbReference type="Pfam" id="PF00501"/>
    </source>
</evidence>
<dbReference type="GO" id="GO:0005324">
    <property type="term" value="F:long-chain fatty acid transmembrane transporter activity"/>
    <property type="evidence" value="ECO:0007669"/>
    <property type="project" value="TreeGrafter"/>
</dbReference>
<evidence type="ECO:0000313" key="7">
    <source>
        <dbReference type="EMBL" id="BAR60673.1"/>
    </source>
</evidence>
<comment type="similarity">
    <text evidence="1">Belongs to the ATP-dependent AMP-binding enzyme family.</text>
</comment>
<evidence type="ECO:0000256" key="3">
    <source>
        <dbReference type="ARBA" id="ARBA00022741"/>
    </source>
</evidence>
<dbReference type="InterPro" id="IPR000873">
    <property type="entry name" value="AMP-dep_synth/lig_dom"/>
</dbReference>
<dbReference type="EMBL" id="AP014685">
    <property type="protein sequence ID" value="BAR60673.1"/>
    <property type="molecule type" value="Genomic_DNA"/>
</dbReference>
<dbReference type="AlphaFoldDB" id="A0A0E4BUS6"/>
<dbReference type="PANTHER" id="PTHR43107">
    <property type="entry name" value="LONG-CHAIN FATTY ACID TRANSPORT PROTEIN"/>
    <property type="match status" value="1"/>
</dbReference>
<dbReference type="Pfam" id="PF13193">
    <property type="entry name" value="AMP-binding_C"/>
    <property type="match status" value="1"/>
</dbReference>
<dbReference type="GO" id="GO:0004467">
    <property type="term" value="F:long-chain fatty acid-CoA ligase activity"/>
    <property type="evidence" value="ECO:0007669"/>
    <property type="project" value="TreeGrafter"/>
</dbReference>
<feature type="domain" description="AMP-dependent synthetase/ligase" evidence="5">
    <location>
        <begin position="44"/>
        <end position="401"/>
    </location>
</feature>
<evidence type="ECO:0000256" key="2">
    <source>
        <dbReference type="ARBA" id="ARBA00022598"/>
    </source>
</evidence>
<keyword evidence="4" id="KW-0067">ATP-binding</keyword>
<organism evidence="7 8">
    <name type="scientific">Bradyrhizobium diazoefficiens</name>
    <dbReference type="NCBI Taxonomy" id="1355477"/>
    <lineage>
        <taxon>Bacteria</taxon>
        <taxon>Pseudomonadati</taxon>
        <taxon>Pseudomonadota</taxon>
        <taxon>Alphaproteobacteria</taxon>
        <taxon>Hyphomicrobiales</taxon>
        <taxon>Nitrobacteraceae</taxon>
        <taxon>Bradyrhizobium</taxon>
    </lineage>
</organism>
<dbReference type="Pfam" id="PF00501">
    <property type="entry name" value="AMP-binding"/>
    <property type="match status" value="1"/>
</dbReference>
<dbReference type="InterPro" id="IPR045851">
    <property type="entry name" value="AMP-bd_C_sf"/>
</dbReference>